<reference evidence="4 5" key="1">
    <citation type="submission" date="2024-06" db="EMBL/GenBank/DDBJ databases">
        <title>The Natural Products Discovery Center: Release of the First 8490 Sequenced Strains for Exploring Actinobacteria Biosynthetic Diversity.</title>
        <authorList>
            <person name="Kalkreuter E."/>
            <person name="Kautsar S.A."/>
            <person name="Yang D."/>
            <person name="Bader C.D."/>
            <person name="Teijaro C.N."/>
            <person name="Fluegel L."/>
            <person name="Davis C.M."/>
            <person name="Simpson J.R."/>
            <person name="Lauterbach L."/>
            <person name="Steele A.D."/>
            <person name="Gui C."/>
            <person name="Meng S."/>
            <person name="Li G."/>
            <person name="Viehrig K."/>
            <person name="Ye F."/>
            <person name="Su P."/>
            <person name="Kiefer A.F."/>
            <person name="Nichols A."/>
            <person name="Cepeda A.J."/>
            <person name="Yan W."/>
            <person name="Fan B."/>
            <person name="Jiang Y."/>
            <person name="Adhikari A."/>
            <person name="Zheng C.-J."/>
            <person name="Schuster L."/>
            <person name="Cowan T.M."/>
            <person name="Smanski M.J."/>
            <person name="Chevrette M.G."/>
            <person name="De Carvalho L.P.S."/>
            <person name="Shen B."/>
        </authorList>
    </citation>
    <scope>NUCLEOTIDE SEQUENCE [LARGE SCALE GENOMIC DNA]</scope>
    <source>
        <strain evidence="4 5">NPDC000634</strain>
    </source>
</reference>
<comment type="caution">
    <text evidence="4">The sequence shown here is derived from an EMBL/GenBank/DDBJ whole genome shotgun (WGS) entry which is preliminary data.</text>
</comment>
<accession>A0ABV1W1H4</accession>
<keyword evidence="5" id="KW-1185">Reference proteome</keyword>
<comment type="similarity">
    <text evidence="1">Belongs to the FAH family.</text>
</comment>
<dbReference type="Proteomes" id="UP001458415">
    <property type="component" value="Unassembled WGS sequence"/>
</dbReference>
<keyword evidence="2" id="KW-0479">Metal-binding</keyword>
<evidence type="ECO:0000259" key="3">
    <source>
        <dbReference type="Pfam" id="PF01557"/>
    </source>
</evidence>
<keyword evidence="4" id="KW-0378">Hydrolase</keyword>
<evidence type="ECO:0000256" key="2">
    <source>
        <dbReference type="ARBA" id="ARBA00022723"/>
    </source>
</evidence>
<gene>
    <name evidence="4" type="ORF">ABT317_13790</name>
</gene>
<dbReference type="InterPro" id="IPR011234">
    <property type="entry name" value="Fumarylacetoacetase-like_C"/>
</dbReference>
<dbReference type="EMBL" id="JBEPCU010000189">
    <property type="protein sequence ID" value="MER6978053.1"/>
    <property type="molecule type" value="Genomic_DNA"/>
</dbReference>
<dbReference type="RefSeq" id="WP_086727198.1">
    <property type="nucleotide sequence ID" value="NZ_MUBM01000170.1"/>
</dbReference>
<dbReference type="PANTHER" id="PTHR42796">
    <property type="entry name" value="FUMARYLACETOACETATE HYDROLASE DOMAIN-CONTAINING PROTEIN 2A-RELATED"/>
    <property type="match status" value="1"/>
</dbReference>
<dbReference type="InterPro" id="IPR051121">
    <property type="entry name" value="FAH"/>
</dbReference>
<evidence type="ECO:0000313" key="4">
    <source>
        <dbReference type="EMBL" id="MER6978053.1"/>
    </source>
</evidence>
<organism evidence="4 5">
    <name type="scientific">Streptomyces carpinensis</name>
    <dbReference type="NCBI Taxonomy" id="66369"/>
    <lineage>
        <taxon>Bacteria</taxon>
        <taxon>Bacillati</taxon>
        <taxon>Actinomycetota</taxon>
        <taxon>Actinomycetes</taxon>
        <taxon>Kitasatosporales</taxon>
        <taxon>Streptomycetaceae</taxon>
        <taxon>Streptomyces</taxon>
    </lineage>
</organism>
<evidence type="ECO:0000313" key="5">
    <source>
        <dbReference type="Proteomes" id="UP001458415"/>
    </source>
</evidence>
<protein>
    <submittedName>
        <fullName evidence="4">Fumarylacetoacetate hydrolase family protein</fullName>
    </submittedName>
</protein>
<dbReference type="SUPFAM" id="SSF56529">
    <property type="entry name" value="FAH"/>
    <property type="match status" value="1"/>
</dbReference>
<dbReference type="PANTHER" id="PTHR42796:SF4">
    <property type="entry name" value="FUMARYLACETOACETATE HYDROLASE DOMAIN-CONTAINING PROTEIN 2A"/>
    <property type="match status" value="1"/>
</dbReference>
<dbReference type="GO" id="GO:0016787">
    <property type="term" value="F:hydrolase activity"/>
    <property type="evidence" value="ECO:0007669"/>
    <property type="project" value="UniProtKB-KW"/>
</dbReference>
<dbReference type="Gene3D" id="3.90.850.10">
    <property type="entry name" value="Fumarylacetoacetase-like, C-terminal domain"/>
    <property type="match status" value="1"/>
</dbReference>
<name>A0ABV1W1H4_9ACTN</name>
<proteinExistence type="inferred from homology"/>
<feature type="domain" description="Fumarylacetoacetase-like C-terminal" evidence="3">
    <location>
        <begin position="70"/>
        <end position="275"/>
    </location>
</feature>
<evidence type="ECO:0000256" key="1">
    <source>
        <dbReference type="ARBA" id="ARBA00010211"/>
    </source>
</evidence>
<dbReference type="InterPro" id="IPR036663">
    <property type="entry name" value="Fumarylacetoacetase_C_sf"/>
</dbReference>
<sequence length="281" mass="30083">MSKFVSYYRADHSIAWGRLDAETVYDAAPTAPSLAEAIAAGALDSLAHYTDRPVALSDVRLAPVIPEPGKIICIGVNYRTHQEEIGKAAPQAPVVFARYADSQMGHGEDALKPADSAQFDYEGEVALVISKPAHQVSKAEAYDHVAGYAVYNDFSVRDWQRAASQWLPGKTWPGTGGFGPCLVTADEVGDVTELELTTRVNGEVRQRGQVADLINDIPSIIEYVTAFTPLSPGDVIVTGTPGGVGLFMEPPGFIVDGDVVEVEVSKLGTLRNTVRDVSRPA</sequence>
<dbReference type="Pfam" id="PF01557">
    <property type="entry name" value="FAA_hydrolase"/>
    <property type="match status" value="1"/>
</dbReference>